<protein>
    <submittedName>
        <fullName evidence="5">ABC transporter ATP-binding protein</fullName>
    </submittedName>
</protein>
<dbReference type="Pfam" id="PF00005">
    <property type="entry name" value="ABC_tran"/>
    <property type="match status" value="1"/>
</dbReference>
<reference evidence="5" key="2">
    <citation type="submission" date="2020-09" db="EMBL/GenBank/DDBJ databases">
        <authorList>
            <person name="Sun Q."/>
            <person name="Kim S."/>
        </authorList>
    </citation>
    <scope>NUCLEOTIDE SEQUENCE</scope>
    <source>
        <strain evidence="5">KCTC 32513</strain>
    </source>
</reference>
<dbReference type="InterPro" id="IPR003593">
    <property type="entry name" value="AAA+_ATPase"/>
</dbReference>
<keyword evidence="2" id="KW-0547">Nucleotide-binding</keyword>
<dbReference type="EMBL" id="BMZH01000017">
    <property type="protein sequence ID" value="GHB03601.1"/>
    <property type="molecule type" value="Genomic_DNA"/>
</dbReference>
<evidence type="ECO:0000256" key="1">
    <source>
        <dbReference type="ARBA" id="ARBA00022448"/>
    </source>
</evidence>
<evidence type="ECO:0000259" key="4">
    <source>
        <dbReference type="PROSITE" id="PS50893"/>
    </source>
</evidence>
<evidence type="ECO:0000313" key="6">
    <source>
        <dbReference type="Proteomes" id="UP000634004"/>
    </source>
</evidence>
<dbReference type="SUPFAM" id="SSF52540">
    <property type="entry name" value="P-loop containing nucleoside triphosphate hydrolases"/>
    <property type="match status" value="1"/>
</dbReference>
<dbReference type="PANTHER" id="PTHR42711">
    <property type="entry name" value="ABC TRANSPORTER ATP-BINDING PROTEIN"/>
    <property type="match status" value="1"/>
</dbReference>
<dbReference type="Gene3D" id="3.40.50.300">
    <property type="entry name" value="P-loop containing nucleotide triphosphate hydrolases"/>
    <property type="match status" value="1"/>
</dbReference>
<dbReference type="InterPro" id="IPR050763">
    <property type="entry name" value="ABC_transporter_ATP-binding"/>
</dbReference>
<gene>
    <name evidence="5" type="ORF">GCM10009069_27800</name>
</gene>
<comment type="caution">
    <text evidence="5">The sequence shown here is derived from an EMBL/GenBank/DDBJ whole genome shotgun (WGS) entry which is preliminary data.</text>
</comment>
<proteinExistence type="predicted"/>
<sequence>MTETSSPSASPAIELIGLSKTYAASKKAPAKTALHGIDLTIPRGSIFGLLGPNGAGKSTAINILSGLVNKTAGTARIMGYDIDTETRLARASIGIVPQEIAMDVFFTPYQAMELQAGYYGVPKAERRTEEILDALGLLDKRDAYVRQLSGGMKRRLLIAKALVHNPPVLILDEPTAGVDIELRRQLWEYVQVLHQRGTTVILTTHYLEEAEALCDQIAIIHQGRIVANESKDTMLSRMDKRMLVITPTETLDTVPAALADLSAVIEDGNLIISYLKGTDSVTGLLNRVKDAGLSIADLRTDQPDLEDIFLQLTYGSDVPT</sequence>
<dbReference type="SMART" id="SM00382">
    <property type="entry name" value="AAA"/>
    <property type="match status" value="1"/>
</dbReference>
<dbReference type="PROSITE" id="PS50893">
    <property type="entry name" value="ABC_TRANSPORTER_2"/>
    <property type="match status" value="1"/>
</dbReference>
<evidence type="ECO:0000256" key="2">
    <source>
        <dbReference type="ARBA" id="ARBA00022741"/>
    </source>
</evidence>
<dbReference type="Proteomes" id="UP000634004">
    <property type="component" value="Unassembled WGS sequence"/>
</dbReference>
<dbReference type="InterPro" id="IPR027417">
    <property type="entry name" value="P-loop_NTPase"/>
</dbReference>
<keyword evidence="1" id="KW-0813">Transport</keyword>
<dbReference type="AlphaFoldDB" id="A0A8J3CSI5"/>
<keyword evidence="3 5" id="KW-0067">ATP-binding</keyword>
<dbReference type="GO" id="GO:0005524">
    <property type="term" value="F:ATP binding"/>
    <property type="evidence" value="ECO:0007669"/>
    <property type="project" value="UniProtKB-KW"/>
</dbReference>
<dbReference type="PANTHER" id="PTHR42711:SF15">
    <property type="entry name" value="ABC-TYPE MULTIDRUG TRANSPORT SYSTEM, ATPASE COMPONENT"/>
    <property type="match status" value="1"/>
</dbReference>
<dbReference type="RefSeq" id="WP_189499467.1">
    <property type="nucleotide sequence ID" value="NZ_BMZH01000017.1"/>
</dbReference>
<reference evidence="5" key="1">
    <citation type="journal article" date="2014" name="Int. J. Syst. Evol. Microbiol.">
        <title>Complete genome sequence of Corynebacterium casei LMG S-19264T (=DSM 44701T), isolated from a smear-ripened cheese.</title>
        <authorList>
            <consortium name="US DOE Joint Genome Institute (JGI-PGF)"/>
            <person name="Walter F."/>
            <person name="Albersmeier A."/>
            <person name="Kalinowski J."/>
            <person name="Ruckert C."/>
        </authorList>
    </citation>
    <scope>NUCLEOTIDE SEQUENCE</scope>
    <source>
        <strain evidence="5">KCTC 32513</strain>
    </source>
</reference>
<evidence type="ECO:0000256" key="3">
    <source>
        <dbReference type="ARBA" id="ARBA00022840"/>
    </source>
</evidence>
<dbReference type="InterPro" id="IPR017871">
    <property type="entry name" value="ABC_transporter-like_CS"/>
</dbReference>
<dbReference type="PROSITE" id="PS00211">
    <property type="entry name" value="ABC_TRANSPORTER_1"/>
    <property type="match status" value="1"/>
</dbReference>
<keyword evidence="6" id="KW-1185">Reference proteome</keyword>
<dbReference type="GO" id="GO:0016887">
    <property type="term" value="F:ATP hydrolysis activity"/>
    <property type="evidence" value="ECO:0007669"/>
    <property type="project" value="InterPro"/>
</dbReference>
<evidence type="ECO:0000313" key="5">
    <source>
        <dbReference type="EMBL" id="GHB03601.1"/>
    </source>
</evidence>
<accession>A0A8J3CSI5</accession>
<organism evidence="5 6">
    <name type="scientific">Algimonas arctica</name>
    <dbReference type="NCBI Taxonomy" id="1479486"/>
    <lineage>
        <taxon>Bacteria</taxon>
        <taxon>Pseudomonadati</taxon>
        <taxon>Pseudomonadota</taxon>
        <taxon>Alphaproteobacteria</taxon>
        <taxon>Maricaulales</taxon>
        <taxon>Robiginitomaculaceae</taxon>
        <taxon>Algimonas</taxon>
    </lineage>
</organism>
<feature type="domain" description="ABC transporter" evidence="4">
    <location>
        <begin position="13"/>
        <end position="247"/>
    </location>
</feature>
<dbReference type="InterPro" id="IPR003439">
    <property type="entry name" value="ABC_transporter-like_ATP-bd"/>
</dbReference>
<name>A0A8J3CSI5_9PROT</name>